<dbReference type="GO" id="GO:0005737">
    <property type="term" value="C:cytoplasm"/>
    <property type="evidence" value="ECO:0007669"/>
    <property type="project" value="UniProtKB-SubCell"/>
</dbReference>
<evidence type="ECO:0000256" key="5">
    <source>
        <dbReference type="ARBA" id="ARBA00022605"/>
    </source>
</evidence>
<dbReference type="NCBIfam" id="NF002288">
    <property type="entry name" value="PRK01212.1-4"/>
    <property type="match status" value="1"/>
</dbReference>
<dbReference type="SUPFAM" id="SSF55060">
    <property type="entry name" value="GHMP Kinase, C-terminal domain"/>
    <property type="match status" value="1"/>
</dbReference>
<evidence type="ECO:0000256" key="7">
    <source>
        <dbReference type="ARBA" id="ARBA00022697"/>
    </source>
</evidence>
<evidence type="ECO:0000256" key="2">
    <source>
        <dbReference type="ARBA" id="ARBA00007370"/>
    </source>
</evidence>
<evidence type="ECO:0000313" key="15">
    <source>
        <dbReference type="EMBL" id="SFJ01657.1"/>
    </source>
</evidence>
<name>A0A1I3MXF2_9SPHI</name>
<dbReference type="PANTHER" id="PTHR20861">
    <property type="entry name" value="HOMOSERINE/4-DIPHOSPHOCYTIDYL-2-C-METHYL-D-ERYTHRITOL KINASE"/>
    <property type="match status" value="1"/>
</dbReference>
<dbReference type="InterPro" id="IPR006204">
    <property type="entry name" value="GHMP_kinase_N_dom"/>
</dbReference>
<dbReference type="PANTHER" id="PTHR20861:SF1">
    <property type="entry name" value="HOMOSERINE KINASE"/>
    <property type="match status" value="1"/>
</dbReference>
<dbReference type="STRING" id="1477437.SAMN05444682_10728"/>
<accession>A0A1I3MXF2</accession>
<dbReference type="HAMAP" id="MF_00384">
    <property type="entry name" value="Homoser_kinase"/>
    <property type="match status" value="1"/>
</dbReference>
<dbReference type="RefSeq" id="WP_245893241.1">
    <property type="nucleotide sequence ID" value="NZ_FOQO01000007.1"/>
</dbReference>
<evidence type="ECO:0000256" key="3">
    <source>
        <dbReference type="ARBA" id="ARBA00012078"/>
    </source>
</evidence>
<feature type="binding site" evidence="12">
    <location>
        <begin position="96"/>
        <end position="106"/>
    </location>
    <ligand>
        <name>ATP</name>
        <dbReference type="ChEBI" id="CHEBI:30616"/>
    </ligand>
</feature>
<dbReference type="Gene3D" id="3.30.70.890">
    <property type="entry name" value="GHMP kinase, C-terminal domain"/>
    <property type="match status" value="1"/>
</dbReference>
<protein>
    <recommendedName>
        <fullName evidence="4 12">Homoserine kinase</fullName>
        <shortName evidence="12">HK</shortName>
        <shortName evidence="12">HSK</shortName>
        <ecNumber evidence="3 12">2.7.1.39</ecNumber>
    </recommendedName>
</protein>
<dbReference type="EC" id="2.7.1.39" evidence="3 12"/>
<dbReference type="UniPathway" id="UPA00050">
    <property type="reaction ID" value="UER00064"/>
</dbReference>
<reference evidence="15 16" key="1">
    <citation type="submission" date="2016-10" db="EMBL/GenBank/DDBJ databases">
        <authorList>
            <person name="de Groot N.N."/>
        </authorList>
    </citation>
    <scope>NUCLEOTIDE SEQUENCE [LARGE SCALE GENOMIC DNA]</scope>
    <source>
        <strain evidence="15 16">RK1</strain>
    </source>
</reference>
<evidence type="ECO:0000313" key="16">
    <source>
        <dbReference type="Proteomes" id="UP000198670"/>
    </source>
</evidence>
<keyword evidence="7 12" id="KW-0791">Threonine biosynthesis</keyword>
<evidence type="ECO:0000256" key="6">
    <source>
        <dbReference type="ARBA" id="ARBA00022679"/>
    </source>
</evidence>
<comment type="similarity">
    <text evidence="2 12">Belongs to the GHMP kinase family. Homoserine kinase subfamily.</text>
</comment>
<evidence type="ECO:0000259" key="14">
    <source>
        <dbReference type="Pfam" id="PF08544"/>
    </source>
</evidence>
<evidence type="ECO:0000256" key="1">
    <source>
        <dbReference type="ARBA" id="ARBA00005015"/>
    </source>
</evidence>
<comment type="function">
    <text evidence="12">Catalyzes the ATP-dependent phosphorylation of L-homoserine to L-homoserine phosphate.</text>
</comment>
<feature type="domain" description="GHMP kinase N-terminal" evidence="13">
    <location>
        <begin position="67"/>
        <end position="155"/>
    </location>
</feature>
<keyword evidence="12" id="KW-0963">Cytoplasm</keyword>
<keyword evidence="8 12" id="KW-0547">Nucleotide-binding</keyword>
<dbReference type="Pfam" id="PF00288">
    <property type="entry name" value="GHMP_kinases_N"/>
    <property type="match status" value="1"/>
</dbReference>
<dbReference type="PRINTS" id="PR00958">
    <property type="entry name" value="HOMSERKINASE"/>
</dbReference>
<evidence type="ECO:0000256" key="9">
    <source>
        <dbReference type="ARBA" id="ARBA00022777"/>
    </source>
</evidence>
<dbReference type="AlphaFoldDB" id="A0A1I3MXF2"/>
<evidence type="ECO:0000259" key="13">
    <source>
        <dbReference type="Pfam" id="PF00288"/>
    </source>
</evidence>
<dbReference type="PIRSF" id="PIRSF000676">
    <property type="entry name" value="Homoser_kin"/>
    <property type="match status" value="1"/>
</dbReference>
<dbReference type="EMBL" id="FOQO01000007">
    <property type="protein sequence ID" value="SFJ01657.1"/>
    <property type="molecule type" value="Genomic_DNA"/>
</dbReference>
<evidence type="ECO:0000256" key="10">
    <source>
        <dbReference type="ARBA" id="ARBA00022840"/>
    </source>
</evidence>
<dbReference type="InterPro" id="IPR006203">
    <property type="entry name" value="GHMP_knse_ATP-bd_CS"/>
</dbReference>
<comment type="catalytic activity">
    <reaction evidence="11 12">
        <text>L-homoserine + ATP = O-phospho-L-homoserine + ADP + H(+)</text>
        <dbReference type="Rhea" id="RHEA:13985"/>
        <dbReference type="ChEBI" id="CHEBI:15378"/>
        <dbReference type="ChEBI" id="CHEBI:30616"/>
        <dbReference type="ChEBI" id="CHEBI:57476"/>
        <dbReference type="ChEBI" id="CHEBI:57590"/>
        <dbReference type="ChEBI" id="CHEBI:456216"/>
        <dbReference type="EC" id="2.7.1.39"/>
    </reaction>
</comment>
<keyword evidence="5 12" id="KW-0028">Amino-acid biosynthesis</keyword>
<dbReference type="Pfam" id="PF08544">
    <property type="entry name" value="GHMP_kinases_C"/>
    <property type="match status" value="1"/>
</dbReference>
<dbReference type="NCBIfam" id="TIGR00191">
    <property type="entry name" value="thrB"/>
    <property type="match status" value="1"/>
</dbReference>
<keyword evidence="9 12" id="KW-0418">Kinase</keyword>
<dbReference type="SUPFAM" id="SSF54211">
    <property type="entry name" value="Ribosomal protein S5 domain 2-like"/>
    <property type="match status" value="1"/>
</dbReference>
<evidence type="ECO:0000256" key="4">
    <source>
        <dbReference type="ARBA" id="ARBA00017858"/>
    </source>
</evidence>
<comment type="subcellular location">
    <subcellularLocation>
        <location evidence="12">Cytoplasm</location>
    </subcellularLocation>
</comment>
<dbReference type="Gene3D" id="3.30.230.10">
    <property type="match status" value="1"/>
</dbReference>
<dbReference type="Proteomes" id="UP000198670">
    <property type="component" value="Unassembled WGS sequence"/>
</dbReference>
<dbReference type="InterPro" id="IPR020568">
    <property type="entry name" value="Ribosomal_Su5_D2-typ_SF"/>
</dbReference>
<dbReference type="GO" id="GO:0005524">
    <property type="term" value="F:ATP binding"/>
    <property type="evidence" value="ECO:0007669"/>
    <property type="project" value="UniProtKB-UniRule"/>
</dbReference>
<comment type="pathway">
    <text evidence="1 12">Amino-acid biosynthesis; L-threonine biosynthesis; L-threonine from L-aspartate: step 4/5.</text>
</comment>
<dbReference type="InterPro" id="IPR013750">
    <property type="entry name" value="GHMP_kinase_C_dom"/>
</dbReference>
<dbReference type="PROSITE" id="PS00627">
    <property type="entry name" value="GHMP_KINASES_ATP"/>
    <property type="match status" value="1"/>
</dbReference>
<dbReference type="InterPro" id="IPR014721">
    <property type="entry name" value="Ribsml_uS5_D2-typ_fold_subgr"/>
</dbReference>
<dbReference type="GO" id="GO:0009088">
    <property type="term" value="P:threonine biosynthetic process"/>
    <property type="evidence" value="ECO:0007669"/>
    <property type="project" value="UniProtKB-UniRule"/>
</dbReference>
<keyword evidence="6 12" id="KW-0808">Transferase</keyword>
<dbReference type="InterPro" id="IPR000870">
    <property type="entry name" value="Homoserine_kinase"/>
</dbReference>
<evidence type="ECO:0000256" key="11">
    <source>
        <dbReference type="ARBA" id="ARBA00049375"/>
    </source>
</evidence>
<proteinExistence type="inferred from homology"/>
<evidence type="ECO:0000256" key="12">
    <source>
        <dbReference type="HAMAP-Rule" id="MF_00384"/>
    </source>
</evidence>
<evidence type="ECO:0000256" key="8">
    <source>
        <dbReference type="ARBA" id="ARBA00022741"/>
    </source>
</evidence>
<dbReference type="InterPro" id="IPR036554">
    <property type="entry name" value="GHMP_kinase_C_sf"/>
</dbReference>
<dbReference type="GO" id="GO:0004413">
    <property type="term" value="F:homoserine kinase activity"/>
    <property type="evidence" value="ECO:0007669"/>
    <property type="project" value="UniProtKB-UniRule"/>
</dbReference>
<gene>
    <name evidence="12" type="primary">thrB</name>
    <name evidence="15" type="ORF">SAMN05444682_10728</name>
</gene>
<keyword evidence="16" id="KW-1185">Reference proteome</keyword>
<organism evidence="15 16">
    <name type="scientific">Parapedobacter indicus</name>
    <dbReference type="NCBI Taxonomy" id="1477437"/>
    <lineage>
        <taxon>Bacteria</taxon>
        <taxon>Pseudomonadati</taxon>
        <taxon>Bacteroidota</taxon>
        <taxon>Sphingobacteriia</taxon>
        <taxon>Sphingobacteriales</taxon>
        <taxon>Sphingobacteriaceae</taxon>
        <taxon>Parapedobacter</taxon>
    </lineage>
</organism>
<feature type="domain" description="GHMP kinase C-terminal" evidence="14">
    <location>
        <begin position="218"/>
        <end position="286"/>
    </location>
</feature>
<keyword evidence="10 12" id="KW-0067">ATP-binding</keyword>
<sequence>MSPIEKDSIHVFAPATVANMVCGFDVLGFAIDEPGDEVYMRRVDQPGVRLVNITGDEGRLPREAERNTVSASVLTFLQHIGQTDIGLEIELHKHMPIGSGLGSSAASTVAGLFAVNTLLGSPLSRKELLPFAVQGEALACGHGHADNVAPALLGGVTLIRGYDPLDVVTLPAPPELHASVVFPHVDVPTRDARQMIRTKVALKDAVTQWGNIAGLVAGLFTADYELIGRSMHDVLIEPTRAILIPEFYEMRRIAMESGALTFGISGSGPSVFAFTQSRDKAAAITNLIQAHLTERGIESNGYVSGVNTDGPKEINN</sequence>